<dbReference type="eggNOG" id="ENOG502ZKC6">
    <property type="taxonomic scope" value="Bacteria"/>
</dbReference>
<organism evidence="2 3">
    <name type="scientific">Streptosporangium roseum (strain ATCC 12428 / DSM 43021 / JCM 3005 / KCTC 9067 / NCIMB 10171 / NRRL 2505 / NI 9100)</name>
    <dbReference type="NCBI Taxonomy" id="479432"/>
    <lineage>
        <taxon>Bacteria</taxon>
        <taxon>Bacillati</taxon>
        <taxon>Actinomycetota</taxon>
        <taxon>Actinomycetes</taxon>
        <taxon>Streptosporangiales</taxon>
        <taxon>Streptosporangiaceae</taxon>
        <taxon>Streptosporangium</taxon>
    </lineage>
</organism>
<feature type="transmembrane region" description="Helical" evidence="1">
    <location>
        <begin position="194"/>
        <end position="215"/>
    </location>
</feature>
<feature type="transmembrane region" description="Helical" evidence="1">
    <location>
        <begin position="71"/>
        <end position="91"/>
    </location>
</feature>
<feature type="transmembrane region" description="Helical" evidence="1">
    <location>
        <begin position="331"/>
        <end position="352"/>
    </location>
</feature>
<feature type="transmembrane region" description="Helical" evidence="1">
    <location>
        <begin position="262"/>
        <end position="280"/>
    </location>
</feature>
<feature type="transmembrane region" description="Helical" evidence="1">
    <location>
        <begin position="103"/>
        <end position="123"/>
    </location>
</feature>
<protein>
    <submittedName>
        <fullName evidence="2">Uncharacterized protein</fullName>
    </submittedName>
</protein>
<feature type="transmembrane region" description="Helical" evidence="1">
    <location>
        <begin position="480"/>
        <end position="500"/>
    </location>
</feature>
<feature type="transmembrane region" description="Helical" evidence="1">
    <location>
        <begin position="47"/>
        <end position="65"/>
    </location>
</feature>
<dbReference type="AlphaFoldDB" id="D2B1Y7"/>
<evidence type="ECO:0000313" key="3">
    <source>
        <dbReference type="Proteomes" id="UP000002029"/>
    </source>
</evidence>
<feature type="transmembrane region" description="Helical" evidence="1">
    <location>
        <begin position="421"/>
        <end position="440"/>
    </location>
</feature>
<reference evidence="2 3" key="1">
    <citation type="journal article" date="2010" name="Stand. Genomic Sci.">
        <title>Complete genome sequence of Streptosporangium roseum type strain (NI 9100).</title>
        <authorList>
            <person name="Nolan M."/>
            <person name="Sikorski J."/>
            <person name="Jando M."/>
            <person name="Lucas S."/>
            <person name="Lapidus A."/>
            <person name="Glavina Del Rio T."/>
            <person name="Chen F."/>
            <person name="Tice H."/>
            <person name="Pitluck S."/>
            <person name="Cheng J.F."/>
            <person name="Chertkov O."/>
            <person name="Sims D."/>
            <person name="Meincke L."/>
            <person name="Brettin T."/>
            <person name="Han C."/>
            <person name="Detter J.C."/>
            <person name="Bruce D."/>
            <person name="Goodwin L."/>
            <person name="Land M."/>
            <person name="Hauser L."/>
            <person name="Chang Y.J."/>
            <person name="Jeffries C.D."/>
            <person name="Ivanova N."/>
            <person name="Mavromatis K."/>
            <person name="Mikhailova N."/>
            <person name="Chen A."/>
            <person name="Palaniappan K."/>
            <person name="Chain P."/>
            <person name="Rohde M."/>
            <person name="Goker M."/>
            <person name="Bristow J."/>
            <person name="Eisen J.A."/>
            <person name="Markowitz V."/>
            <person name="Hugenholtz P."/>
            <person name="Kyrpides N.C."/>
            <person name="Klenk H.P."/>
        </authorList>
    </citation>
    <scope>NUCLEOTIDE SEQUENCE [LARGE SCALE GENOMIC DNA]</scope>
    <source>
        <strain evidence="3">ATCC 12428 / DSM 43021 / JCM 3005 / NI 9100</strain>
    </source>
</reference>
<dbReference type="HOGENOM" id="CLU_358556_0_0_11"/>
<keyword evidence="3" id="KW-1185">Reference proteome</keyword>
<keyword evidence="1" id="KW-1133">Transmembrane helix</keyword>
<sequence length="730" mass="79146">MTVLGFFGVSAGDMACFGAYLALGVTFPGLLLVRALYGGRRTLPEEIALGLVLGYAIEVLTYIAARAAGMPLLVIAWPVVTYAVFAAVPGLRRHWKGPSRPAAPVWWSWSIALITAYLVAWSATRFFKLHALTWPAFGTTSLDIPFHLALIGELKNHMPPTVPMVAGESLFYHWFVYAHFAAASWITGVEPLVLLFRLVMLPMMVAFAVLIGMIGRRVVGSWAAALLVTVGALFLEAPNLHLGMDVGVFTWRPTQTWQSPTQTFGALLFAPVVLLLVDLLDRKRGTPGRWFLLGVFLVALMGAKATYLPLLGAGLAAIAVVEVVRHRRTPWPALAVLGITVACFAYAQFVLFGQARLGMAPEPLAMMRSVWGELTGLGEDAQPSLASALAVTLLYLLGWVIGWCGICGLLSRPQLLMRPAVVLMLGVGAAGIGATLLFGHPHHAERYFSSGAYPYLGIVAVYGLFVILRRSRVPVRATACAVGAAVVATCLTRVVFGVQVPLSPGENEISLYRPYIVLVVLALLATGALLVVNRRRLVVGAALAISMISAAGLPAAFAIRVVSAAVPTPAGVGVNPDPPVEALMVPRDALAAGRWLRAHSDPDDLVATNTHCRWGFENPCDTREFWGAALTERRMLVEGWAFTPTNYRHWHRGLTVEDLPFWDQERIRLNDAAFRSPSAASVQRLRARYGVRWLLVDERHMSPGHRLGDAANLRYQSGDYAVYQVPGDTT</sequence>
<feature type="transmembrane region" description="Helical" evidence="1">
    <location>
        <begin position="537"/>
        <end position="559"/>
    </location>
</feature>
<feature type="transmembrane region" description="Helical" evidence="1">
    <location>
        <begin position="222"/>
        <end position="242"/>
    </location>
</feature>
<dbReference type="OrthoDB" id="3855595at2"/>
<name>D2B1Y7_STRRD</name>
<feature type="transmembrane region" description="Helical" evidence="1">
    <location>
        <begin position="452"/>
        <end position="468"/>
    </location>
</feature>
<keyword evidence="1" id="KW-0472">Membrane</keyword>
<accession>D2B1Y7</accession>
<dbReference type="EMBL" id="CP001814">
    <property type="protein sequence ID" value="ACZ89211.1"/>
    <property type="molecule type" value="Genomic_DNA"/>
</dbReference>
<feature type="transmembrane region" description="Helical" evidence="1">
    <location>
        <begin position="170"/>
        <end position="188"/>
    </location>
</feature>
<feature type="transmembrane region" description="Helical" evidence="1">
    <location>
        <begin position="385"/>
        <end position="409"/>
    </location>
</feature>
<feature type="transmembrane region" description="Helical" evidence="1">
    <location>
        <begin position="17"/>
        <end position="35"/>
    </location>
</feature>
<gene>
    <name evidence="2" type="ordered locus">Sros_6497</name>
</gene>
<proteinExistence type="predicted"/>
<keyword evidence="1" id="KW-0812">Transmembrane</keyword>
<dbReference type="Proteomes" id="UP000002029">
    <property type="component" value="Chromosome"/>
</dbReference>
<dbReference type="KEGG" id="sro:Sros_6497"/>
<feature type="transmembrane region" description="Helical" evidence="1">
    <location>
        <begin position="512"/>
        <end position="532"/>
    </location>
</feature>
<evidence type="ECO:0000256" key="1">
    <source>
        <dbReference type="SAM" id="Phobius"/>
    </source>
</evidence>
<dbReference type="RefSeq" id="WP_012892945.1">
    <property type="nucleotide sequence ID" value="NC_013595.1"/>
</dbReference>
<evidence type="ECO:0000313" key="2">
    <source>
        <dbReference type="EMBL" id="ACZ89211.1"/>
    </source>
</evidence>